<keyword evidence="1" id="KW-0732">Signal</keyword>
<evidence type="ECO:0000256" key="1">
    <source>
        <dbReference type="SAM" id="SignalP"/>
    </source>
</evidence>
<sequence>MVCIMKKIAALLATLMVGAAANSACLAISGADVVITGTVDLRYSNANDKGMYTFDGSDVDTNGYYHRTDINLFVPVSKDVSFTGSVFAGSRNAASDRFDNTSVTMVYLLRS</sequence>
<evidence type="ECO:0000313" key="2">
    <source>
        <dbReference type="EMBL" id="XFO71610.1"/>
    </source>
</evidence>
<keyword evidence="3" id="KW-1185">Reference proteome</keyword>
<evidence type="ECO:0000313" key="3">
    <source>
        <dbReference type="Proteomes" id="UP000216052"/>
    </source>
</evidence>
<organism evidence="2 3">
    <name type="scientific">Sporomusa acidovorans (strain ATCC 49682 / DSM 3132 / Mol)</name>
    <dbReference type="NCBI Taxonomy" id="1123286"/>
    <lineage>
        <taxon>Bacteria</taxon>
        <taxon>Bacillati</taxon>
        <taxon>Bacillota</taxon>
        <taxon>Negativicutes</taxon>
        <taxon>Selenomonadales</taxon>
        <taxon>Sporomusaceae</taxon>
        <taxon>Sporomusa</taxon>
    </lineage>
</organism>
<name>A0ABZ3J076_SPOA4</name>
<dbReference type="Proteomes" id="UP000216052">
    <property type="component" value="Chromosome"/>
</dbReference>
<dbReference type="EMBL" id="CP155571">
    <property type="protein sequence ID" value="XFO71610.1"/>
    <property type="molecule type" value="Genomic_DNA"/>
</dbReference>
<reference evidence="2" key="1">
    <citation type="submission" date="2024-05" db="EMBL/GenBank/DDBJ databases">
        <title>Isolation and characterization of Sporomusa carbonis sp. nov., a carboxydotrophic hydrogenogen in the genus of Sporomusa isolated from a charcoal burning pile.</title>
        <authorList>
            <person name="Boeer T."/>
            <person name="Rosenbaum F."/>
            <person name="Eysell L."/>
            <person name="Mueller V."/>
            <person name="Daniel R."/>
            <person name="Poehlein A."/>
        </authorList>
    </citation>
    <scope>NUCLEOTIDE SEQUENCE [LARGE SCALE GENOMIC DNA]</scope>
    <source>
        <strain evidence="2">DSM 3132</strain>
    </source>
</reference>
<feature type="chain" id="PRO_5045742441" evidence="1">
    <location>
        <begin position="27"/>
        <end position="111"/>
    </location>
</feature>
<feature type="signal peptide" evidence="1">
    <location>
        <begin position="1"/>
        <end position="26"/>
    </location>
</feature>
<accession>A0ABZ3J076</accession>
<proteinExistence type="predicted"/>
<gene>
    <name evidence="2" type="ORF">SPACI_016440</name>
</gene>
<protein>
    <submittedName>
        <fullName evidence="2">Uncharacterized protein</fullName>
    </submittedName>
</protein>